<dbReference type="EMBL" id="CAADJA010000002">
    <property type="protein sequence ID" value="VFS45744.1"/>
    <property type="molecule type" value="Genomic_DNA"/>
</dbReference>
<evidence type="ECO:0000313" key="4">
    <source>
        <dbReference type="Proteomes" id="UP000224974"/>
    </source>
</evidence>
<reference evidence="4" key="1">
    <citation type="submission" date="2017-09" db="EMBL/GenBank/DDBJ databases">
        <title>FDA dAtabase for Regulatory Grade micrObial Sequences (FDA-ARGOS): Supporting development and validation of Infectious Disease Dx tests.</title>
        <authorList>
            <person name="Minogue T."/>
            <person name="Wolcott M."/>
            <person name="Wasieloski L."/>
            <person name="Aguilar W."/>
            <person name="Moore D."/>
            <person name="Tallon L."/>
            <person name="Sadzewicz L."/>
            <person name="Ott S."/>
            <person name="Zhao X."/>
            <person name="Nagaraj S."/>
            <person name="Vavikolanu K."/>
            <person name="Aluvathingal J."/>
            <person name="Nadendla S."/>
            <person name="Sichtig H."/>
        </authorList>
    </citation>
    <scope>NUCLEOTIDE SEQUENCE [LARGE SCALE GENOMIC DNA]</scope>
    <source>
        <strain evidence="4">FDAARGOS_387</strain>
    </source>
</reference>
<protein>
    <submittedName>
        <fullName evidence="2">Uncharacterized protein</fullName>
    </submittedName>
</protein>
<reference evidence="3 5" key="3">
    <citation type="submission" date="2019-03" db="EMBL/GenBank/DDBJ databases">
        <authorList>
            <consortium name="Pathogen Informatics"/>
        </authorList>
    </citation>
    <scope>NUCLEOTIDE SEQUENCE [LARGE SCALE GENOMIC DNA]</scope>
    <source>
        <strain evidence="3 5">NCTC12282</strain>
    </source>
</reference>
<evidence type="ECO:0000313" key="2">
    <source>
        <dbReference type="EMBL" id="PHI27990.1"/>
    </source>
</evidence>
<keyword evidence="4" id="KW-1185">Reference proteome</keyword>
<evidence type="ECO:0000256" key="1">
    <source>
        <dbReference type="SAM" id="SignalP"/>
    </source>
</evidence>
<reference evidence="2" key="2">
    <citation type="submission" date="2017-09" db="EMBL/GenBank/DDBJ databases">
        <title>FDA dAtabase for Regulatory Grade micrObial Sequences (FDA-ARGOS): Supporting development and validation of Infectious Disease Dx tests.</title>
        <authorList>
            <person name="Minogue T."/>
            <person name="Wolcott M."/>
            <person name="Wasieloski L."/>
            <person name="Aguilar W."/>
            <person name="Moore D."/>
            <person name="Tallon L.J."/>
            <person name="Sadzewicz L."/>
            <person name="Ott S."/>
            <person name="Zhao X."/>
            <person name="Nagaraj S."/>
            <person name="Vavikolanu K."/>
            <person name="Aluvathingal J."/>
            <person name="Nadendla S."/>
            <person name="Sichtig H."/>
        </authorList>
    </citation>
    <scope>NUCLEOTIDE SEQUENCE</scope>
    <source>
        <strain evidence="2">FDAARGOS_387</strain>
    </source>
</reference>
<feature type="chain" id="PRO_5036036559" evidence="1">
    <location>
        <begin position="25"/>
        <end position="163"/>
    </location>
</feature>
<feature type="signal peptide" evidence="1">
    <location>
        <begin position="1"/>
        <end position="24"/>
    </location>
</feature>
<evidence type="ECO:0000313" key="3">
    <source>
        <dbReference type="EMBL" id="VFS45744.1"/>
    </source>
</evidence>
<keyword evidence="1" id="KW-0732">Signal</keyword>
<dbReference type="STRING" id="1111728.GCA_000427805_04728"/>
<accession>A0A2C6BV11</accession>
<organism evidence="2 4">
    <name type="scientific">Budvicia aquatica</name>
    <dbReference type="NCBI Taxonomy" id="82979"/>
    <lineage>
        <taxon>Bacteria</taxon>
        <taxon>Pseudomonadati</taxon>
        <taxon>Pseudomonadota</taxon>
        <taxon>Gammaproteobacteria</taxon>
        <taxon>Enterobacterales</taxon>
        <taxon>Budviciaceae</taxon>
        <taxon>Budvicia</taxon>
    </lineage>
</organism>
<dbReference type="AlphaFoldDB" id="A0A2C6BV11"/>
<evidence type="ECO:0000313" key="5">
    <source>
        <dbReference type="Proteomes" id="UP000373449"/>
    </source>
</evidence>
<gene>
    <name evidence="2" type="ORF">CRN84_00855</name>
    <name evidence="3" type="ORF">NCTC12282_00627</name>
</gene>
<dbReference type="EMBL" id="PDDX01000001">
    <property type="protein sequence ID" value="PHI27990.1"/>
    <property type="molecule type" value="Genomic_DNA"/>
</dbReference>
<dbReference type="RefSeq" id="WP_029093917.1">
    <property type="nucleotide sequence ID" value="NZ_CAADJA010000002.1"/>
</dbReference>
<proteinExistence type="predicted"/>
<name>A0A2C6BV11_9GAMM</name>
<sequence length="163" mass="17526">MNKVVKGLAFLVLAAPLLCSTAFAQETAAVTIEDEGFVELPALIDGAVKNSKTYRNDYSECGLQSKSIDLGADVQGYFVTTKSACGWGASQGPFWVVVQKGETASTVLFDSGYLINVLAEKHNGLSDLDTTNATAAESSTAKWVYDGKEYKFLKSTKEEMMAK</sequence>
<dbReference type="OrthoDB" id="8778832at2"/>
<dbReference type="Proteomes" id="UP000373449">
    <property type="component" value="Unassembled WGS sequence"/>
</dbReference>
<dbReference type="Proteomes" id="UP000224974">
    <property type="component" value="Unassembled WGS sequence"/>
</dbReference>